<proteinExistence type="predicted"/>
<sequence length="377" mass="40369">MSFDLILFMERRLTTHEVLLIHLSSSTNALVAPQSEMPPDLNMLPPSTSSSPQSSRPRRISVTSANVFANSPPSPRSPSLSSLQAAATINAGLHRSPSGASPARNSQGLERRRSSLMNNLTLNDPTTPAPGELQQSHGSNSGSPRIERRSLALNTADPHHQRHTSLGELHQELESEQEAQVNRLLHMIRIQQDQISAIHRSSQHPQDPSPTSTEQTRFPTPPSTILTPAGTNITEQSSPRSASISGASPHVHSHFNHPHSLSRQSSARISNAGSRGNSPALRPASGSLGPLTEDFLLGGTRDESAFYQAETQSLTRENQLLKLRIRELERQISTLTTTAQAGVGPAGESHSPAHNSPLASPPATFSSESAPAMTAAV</sequence>
<dbReference type="EMBL" id="JAWDJX010000005">
    <property type="protein sequence ID" value="KAK3056806.1"/>
    <property type="molecule type" value="Genomic_DNA"/>
</dbReference>
<feature type="compositionally biased region" description="Polar residues" evidence="2">
    <location>
        <begin position="198"/>
        <end position="236"/>
    </location>
</feature>
<keyword evidence="1" id="KW-0175">Coiled coil</keyword>
<feature type="compositionally biased region" description="Polar residues" evidence="2">
    <location>
        <begin position="133"/>
        <end position="143"/>
    </location>
</feature>
<feature type="compositionally biased region" description="Low complexity" evidence="2">
    <location>
        <begin position="45"/>
        <end position="55"/>
    </location>
</feature>
<feature type="compositionally biased region" description="Polar residues" evidence="2">
    <location>
        <begin position="259"/>
        <end position="277"/>
    </location>
</feature>
<name>A0AAJ0GG01_9PEZI</name>
<dbReference type="AlphaFoldDB" id="A0AAJ0GG01"/>
<dbReference type="PANTHER" id="PTHR39610:SF2">
    <property type="entry name" value="BZIP DOMAIN-CONTAINING PROTEIN"/>
    <property type="match status" value="1"/>
</dbReference>
<feature type="compositionally biased region" description="Low complexity" evidence="2">
    <location>
        <begin position="237"/>
        <end position="249"/>
    </location>
</feature>
<evidence type="ECO:0000256" key="2">
    <source>
        <dbReference type="SAM" id="MobiDB-lite"/>
    </source>
</evidence>
<evidence type="ECO:0000313" key="4">
    <source>
        <dbReference type="Proteomes" id="UP001271007"/>
    </source>
</evidence>
<evidence type="ECO:0000313" key="3">
    <source>
        <dbReference type="EMBL" id="KAK3056806.1"/>
    </source>
</evidence>
<feature type="region of interest" description="Disordered" evidence="2">
    <location>
        <begin position="338"/>
        <end position="377"/>
    </location>
</feature>
<gene>
    <name evidence="3" type="ORF">LTR09_002599</name>
</gene>
<feature type="region of interest" description="Disordered" evidence="2">
    <location>
        <begin position="198"/>
        <end position="296"/>
    </location>
</feature>
<comment type="caution">
    <text evidence="3">The sequence shown here is derived from an EMBL/GenBank/DDBJ whole genome shotgun (WGS) entry which is preliminary data.</text>
</comment>
<reference evidence="3" key="1">
    <citation type="submission" date="2023-04" db="EMBL/GenBank/DDBJ databases">
        <title>Black Yeasts Isolated from many extreme environments.</title>
        <authorList>
            <person name="Coleine C."/>
            <person name="Stajich J.E."/>
            <person name="Selbmann L."/>
        </authorList>
    </citation>
    <scope>NUCLEOTIDE SEQUENCE</scope>
    <source>
        <strain evidence="3">CCFEE 5312</strain>
    </source>
</reference>
<keyword evidence="4" id="KW-1185">Reference proteome</keyword>
<accession>A0AAJ0GG01</accession>
<organism evidence="3 4">
    <name type="scientific">Extremus antarcticus</name>
    <dbReference type="NCBI Taxonomy" id="702011"/>
    <lineage>
        <taxon>Eukaryota</taxon>
        <taxon>Fungi</taxon>
        <taxon>Dikarya</taxon>
        <taxon>Ascomycota</taxon>
        <taxon>Pezizomycotina</taxon>
        <taxon>Dothideomycetes</taxon>
        <taxon>Dothideomycetidae</taxon>
        <taxon>Mycosphaerellales</taxon>
        <taxon>Extremaceae</taxon>
        <taxon>Extremus</taxon>
    </lineage>
</organism>
<feature type="compositionally biased region" description="Polar residues" evidence="2">
    <location>
        <begin position="352"/>
        <end position="369"/>
    </location>
</feature>
<feature type="coiled-coil region" evidence="1">
    <location>
        <begin position="311"/>
        <end position="338"/>
    </location>
</feature>
<protein>
    <submittedName>
        <fullName evidence="3">Uncharacterized protein</fullName>
    </submittedName>
</protein>
<feature type="region of interest" description="Disordered" evidence="2">
    <location>
        <begin position="32"/>
        <end position="59"/>
    </location>
</feature>
<feature type="region of interest" description="Disordered" evidence="2">
    <location>
        <begin position="119"/>
        <end position="146"/>
    </location>
</feature>
<dbReference type="PANTHER" id="PTHR39610">
    <property type="entry name" value="BZIP DOMAIN-CONTAINING PROTEIN-RELATED"/>
    <property type="match status" value="1"/>
</dbReference>
<evidence type="ECO:0000256" key="1">
    <source>
        <dbReference type="SAM" id="Coils"/>
    </source>
</evidence>
<dbReference type="Proteomes" id="UP001271007">
    <property type="component" value="Unassembled WGS sequence"/>
</dbReference>